<dbReference type="GO" id="GO:0080142">
    <property type="term" value="P:regulation of salicylic acid biosynthetic process"/>
    <property type="evidence" value="ECO:0007669"/>
    <property type="project" value="TreeGrafter"/>
</dbReference>
<evidence type="ECO:0000259" key="9">
    <source>
        <dbReference type="Pfam" id="PF20451"/>
    </source>
</evidence>
<feature type="domain" description="Calmodulin binding protein-like N-terminal" evidence="8">
    <location>
        <begin position="45"/>
        <end position="177"/>
    </location>
</feature>
<dbReference type="PANTHER" id="PTHR31713:SF45">
    <property type="entry name" value="CALMODULIN-BINDING PROTEIN 60 A-LIKE"/>
    <property type="match status" value="1"/>
</dbReference>
<evidence type="ECO:0000313" key="11">
    <source>
        <dbReference type="EMBL" id="PHT29835.1"/>
    </source>
</evidence>
<keyword evidence="4" id="KW-0238">DNA-binding</keyword>
<evidence type="ECO:0000256" key="1">
    <source>
        <dbReference type="ARBA" id="ARBA00004123"/>
    </source>
</evidence>
<dbReference type="PANTHER" id="PTHR31713">
    <property type="entry name" value="OS02G0177800 PROTEIN"/>
    <property type="match status" value="1"/>
</dbReference>
<reference evidence="12" key="2">
    <citation type="journal article" date="2017" name="J. Anim. Genet.">
        <title>Multiple reference genome sequences of hot pepper reveal the massive evolution of plant disease resistance genes by retroduplication.</title>
        <authorList>
            <person name="Kim S."/>
            <person name="Park J."/>
            <person name="Yeom S.-I."/>
            <person name="Kim Y.-M."/>
            <person name="Seo E."/>
            <person name="Kim K.-T."/>
            <person name="Kim M.-S."/>
            <person name="Lee J.M."/>
            <person name="Cheong K."/>
            <person name="Shin H.-S."/>
            <person name="Kim S.-B."/>
            <person name="Han K."/>
            <person name="Lee J."/>
            <person name="Park M."/>
            <person name="Lee H.-A."/>
            <person name="Lee H.-Y."/>
            <person name="Lee Y."/>
            <person name="Oh S."/>
            <person name="Lee J.H."/>
            <person name="Choi E."/>
            <person name="Choi E."/>
            <person name="Lee S.E."/>
            <person name="Jeon J."/>
            <person name="Kim H."/>
            <person name="Choi G."/>
            <person name="Song H."/>
            <person name="Lee J."/>
            <person name="Lee S.-C."/>
            <person name="Kwon J.-K."/>
            <person name="Lee H.-Y."/>
            <person name="Koo N."/>
            <person name="Hong Y."/>
            <person name="Kim R.W."/>
            <person name="Kang W.-H."/>
            <person name="Huh J.H."/>
            <person name="Kang B.-C."/>
            <person name="Yang T.-J."/>
            <person name="Lee Y.-H."/>
            <person name="Bennetzen J.L."/>
            <person name="Choi D."/>
        </authorList>
    </citation>
    <scope>NUCLEOTIDE SEQUENCE [LARGE SCALE GENOMIC DNA]</scope>
    <source>
        <strain evidence="12">cv. PBC81</strain>
    </source>
</reference>
<reference evidence="11 12" key="1">
    <citation type="journal article" date="2017" name="Genome Biol.">
        <title>New reference genome sequences of hot pepper reveal the massive evolution of plant disease-resistance genes by retroduplication.</title>
        <authorList>
            <person name="Kim S."/>
            <person name="Park J."/>
            <person name="Yeom S.I."/>
            <person name="Kim Y.M."/>
            <person name="Seo E."/>
            <person name="Kim K.T."/>
            <person name="Kim M.S."/>
            <person name="Lee J.M."/>
            <person name="Cheong K."/>
            <person name="Shin H.S."/>
            <person name="Kim S.B."/>
            <person name="Han K."/>
            <person name="Lee J."/>
            <person name="Park M."/>
            <person name="Lee H.A."/>
            <person name="Lee H.Y."/>
            <person name="Lee Y."/>
            <person name="Oh S."/>
            <person name="Lee J.H."/>
            <person name="Choi E."/>
            <person name="Choi E."/>
            <person name="Lee S.E."/>
            <person name="Jeon J."/>
            <person name="Kim H."/>
            <person name="Choi G."/>
            <person name="Song H."/>
            <person name="Lee J."/>
            <person name="Lee S.C."/>
            <person name="Kwon J.K."/>
            <person name="Lee H.Y."/>
            <person name="Koo N."/>
            <person name="Hong Y."/>
            <person name="Kim R.W."/>
            <person name="Kang W.H."/>
            <person name="Huh J.H."/>
            <person name="Kang B.C."/>
            <person name="Yang T.J."/>
            <person name="Lee Y.H."/>
            <person name="Bennetzen J.L."/>
            <person name="Choi D."/>
        </authorList>
    </citation>
    <scope>NUCLEOTIDE SEQUENCE [LARGE SCALE GENOMIC DNA]</scope>
    <source>
        <strain evidence="12">cv. PBC81</strain>
    </source>
</reference>
<name>A0A2G2VA12_CAPBA</name>
<protein>
    <recommendedName>
        <fullName evidence="13">Calmodulin-binding protein 60 A-like</fullName>
    </recommendedName>
</protein>
<dbReference type="Pfam" id="PF20452">
    <property type="entry name" value="Calmod_bind_C"/>
    <property type="match status" value="1"/>
</dbReference>
<keyword evidence="7" id="KW-0539">Nucleus</keyword>
<dbReference type="EMBL" id="MLFT02000080">
    <property type="protein sequence ID" value="PHT29835.1"/>
    <property type="molecule type" value="Genomic_DNA"/>
</dbReference>
<dbReference type="GO" id="GO:0005634">
    <property type="term" value="C:nucleus"/>
    <property type="evidence" value="ECO:0007669"/>
    <property type="project" value="UniProtKB-SubCell"/>
</dbReference>
<feature type="domain" description="Calmodulin binding protein C-terminal" evidence="10">
    <location>
        <begin position="260"/>
        <end position="318"/>
    </location>
</feature>
<dbReference type="OrthoDB" id="1464826at2759"/>
<dbReference type="GO" id="GO:0043565">
    <property type="term" value="F:sequence-specific DNA binding"/>
    <property type="evidence" value="ECO:0007669"/>
    <property type="project" value="TreeGrafter"/>
</dbReference>
<gene>
    <name evidence="11" type="ORF">CQW23_30600</name>
</gene>
<dbReference type="GO" id="GO:0005516">
    <property type="term" value="F:calmodulin binding"/>
    <property type="evidence" value="ECO:0007669"/>
    <property type="project" value="InterPro"/>
</dbReference>
<evidence type="ECO:0000256" key="4">
    <source>
        <dbReference type="ARBA" id="ARBA00023125"/>
    </source>
</evidence>
<dbReference type="InterPro" id="IPR012416">
    <property type="entry name" value="CBP60"/>
</dbReference>
<organism evidence="11 12">
    <name type="scientific">Capsicum baccatum</name>
    <name type="common">Peruvian pepper</name>
    <dbReference type="NCBI Taxonomy" id="33114"/>
    <lineage>
        <taxon>Eukaryota</taxon>
        <taxon>Viridiplantae</taxon>
        <taxon>Streptophyta</taxon>
        <taxon>Embryophyta</taxon>
        <taxon>Tracheophyta</taxon>
        <taxon>Spermatophyta</taxon>
        <taxon>Magnoliopsida</taxon>
        <taxon>eudicotyledons</taxon>
        <taxon>Gunneridae</taxon>
        <taxon>Pentapetalae</taxon>
        <taxon>asterids</taxon>
        <taxon>lamiids</taxon>
        <taxon>Solanales</taxon>
        <taxon>Solanaceae</taxon>
        <taxon>Solanoideae</taxon>
        <taxon>Capsiceae</taxon>
        <taxon>Capsicum</taxon>
    </lineage>
</organism>
<evidence type="ECO:0000256" key="2">
    <source>
        <dbReference type="ARBA" id="ARBA00007214"/>
    </source>
</evidence>
<evidence type="ECO:0000256" key="5">
    <source>
        <dbReference type="ARBA" id="ARBA00023159"/>
    </source>
</evidence>
<dbReference type="Pfam" id="PF07887">
    <property type="entry name" value="Calmodulin_bind"/>
    <property type="match status" value="1"/>
</dbReference>
<sequence length="426" mass="48139">MLKNDKMEKKEPCITLPDVKIGYNVSGKKQENFNSCDDHCESRRLKLKFSNNINGPIYTGRPVGGDPGSTLNLDLVDCRTENLVKYGSEASLKVEIVALEKEAFRKATSWPDGKSLIRGDPHVNLKDGSVSVSHISFKHTRVPMKKREMRLGARAVYPCDIGARIMEAVTESFFVIDRRSIPKSKRPLKLDDQVWNLQTIGKGGAFHDRLLKENIKTVRDFLTHYFLNREKLFKILGRHMQVKKLDAAVHLAKSKLDLKRYMYPSAHLHENPQVVFTDVGELIGVFHQKGQFMSVERLTQTQKASGMEVVKRAFHDGHQNFKALLDDDSFKMLCSCSSPNKAIDLDGSNGFSSEAYNIPTDTKQLQPVPNDANYMPSTSSVVNNYCDYTNQVNSSSTTTFTDELQYLVDSADNDFNYQALPANIWD</sequence>
<keyword evidence="6" id="KW-0804">Transcription</keyword>
<evidence type="ECO:0000313" key="12">
    <source>
        <dbReference type="Proteomes" id="UP000224567"/>
    </source>
</evidence>
<feature type="domain" description="Calmodulin binding protein central" evidence="9">
    <location>
        <begin position="190"/>
        <end position="253"/>
    </location>
</feature>
<evidence type="ECO:0000256" key="3">
    <source>
        <dbReference type="ARBA" id="ARBA00023015"/>
    </source>
</evidence>
<dbReference type="GO" id="GO:0003700">
    <property type="term" value="F:DNA-binding transcription factor activity"/>
    <property type="evidence" value="ECO:0007669"/>
    <property type="project" value="TreeGrafter"/>
</dbReference>
<dbReference type="InterPro" id="IPR046829">
    <property type="entry name" value="Calmod_bind_C"/>
</dbReference>
<dbReference type="STRING" id="33114.A0A2G2VA12"/>
<dbReference type="InterPro" id="IPR046831">
    <property type="entry name" value="Calmodulin_bind_N"/>
</dbReference>
<evidence type="ECO:0000259" key="10">
    <source>
        <dbReference type="Pfam" id="PF20452"/>
    </source>
</evidence>
<keyword evidence="3" id="KW-0805">Transcription regulation</keyword>
<proteinExistence type="inferred from homology"/>
<comment type="caution">
    <text evidence="11">The sequence shown here is derived from an EMBL/GenBank/DDBJ whole genome shotgun (WGS) entry which is preliminary data.</text>
</comment>
<dbReference type="AlphaFoldDB" id="A0A2G2VA12"/>
<dbReference type="Proteomes" id="UP000224567">
    <property type="component" value="Unassembled WGS sequence"/>
</dbReference>
<keyword evidence="12" id="KW-1185">Reference proteome</keyword>
<accession>A0A2G2VA12</accession>
<dbReference type="Pfam" id="PF20451">
    <property type="entry name" value="Calmod_bind_M"/>
    <property type="match status" value="1"/>
</dbReference>
<comment type="similarity">
    <text evidence="2">Belongs to the plant ACBP60 protein family.</text>
</comment>
<comment type="subcellular location">
    <subcellularLocation>
        <location evidence="1">Nucleus</location>
    </subcellularLocation>
</comment>
<keyword evidence="5" id="KW-0010">Activator</keyword>
<evidence type="ECO:0000256" key="6">
    <source>
        <dbReference type="ARBA" id="ARBA00023163"/>
    </source>
</evidence>
<evidence type="ECO:0000256" key="7">
    <source>
        <dbReference type="ARBA" id="ARBA00023242"/>
    </source>
</evidence>
<evidence type="ECO:0000259" key="8">
    <source>
        <dbReference type="Pfam" id="PF07887"/>
    </source>
</evidence>
<dbReference type="InterPro" id="IPR046830">
    <property type="entry name" value="Calmod_bind_M"/>
</dbReference>
<evidence type="ECO:0008006" key="13">
    <source>
        <dbReference type="Google" id="ProtNLM"/>
    </source>
</evidence>